<dbReference type="InterPro" id="IPR023214">
    <property type="entry name" value="HAD_sf"/>
</dbReference>
<gene>
    <name evidence="11" type="ORF">CBR64_19615</name>
</gene>
<evidence type="ECO:0000259" key="10">
    <source>
        <dbReference type="SMART" id="SM00831"/>
    </source>
</evidence>
<dbReference type="EMBL" id="CP021383">
    <property type="protein sequence ID" value="ARU53309.1"/>
    <property type="molecule type" value="Genomic_DNA"/>
</dbReference>
<dbReference type="GO" id="GO:0005524">
    <property type="term" value="F:ATP binding"/>
    <property type="evidence" value="ECO:0007669"/>
    <property type="project" value="UniProtKB-KW"/>
</dbReference>
<dbReference type="SUPFAM" id="SSF81660">
    <property type="entry name" value="Metal cation-transporting ATPase, ATP-binding domain N"/>
    <property type="match status" value="1"/>
</dbReference>
<dbReference type="GO" id="GO:0016887">
    <property type="term" value="F:ATP hydrolysis activity"/>
    <property type="evidence" value="ECO:0007669"/>
    <property type="project" value="InterPro"/>
</dbReference>
<feature type="transmembrane region" description="Helical" evidence="9">
    <location>
        <begin position="872"/>
        <end position="895"/>
    </location>
</feature>
<dbReference type="InterPro" id="IPR008250">
    <property type="entry name" value="ATPase_P-typ_transduc_dom_A_sf"/>
</dbReference>
<dbReference type="Pfam" id="PF13246">
    <property type="entry name" value="Cation_ATPase"/>
    <property type="match status" value="1"/>
</dbReference>
<dbReference type="InterPro" id="IPR004014">
    <property type="entry name" value="ATPase_P-typ_cation-transptr_N"/>
</dbReference>
<comment type="catalytic activity">
    <reaction evidence="8">
        <text>ATP + H2O = ADP + phosphate + H(+)</text>
        <dbReference type="Rhea" id="RHEA:13065"/>
        <dbReference type="ChEBI" id="CHEBI:15377"/>
        <dbReference type="ChEBI" id="CHEBI:15378"/>
        <dbReference type="ChEBI" id="CHEBI:30616"/>
        <dbReference type="ChEBI" id="CHEBI:43474"/>
        <dbReference type="ChEBI" id="CHEBI:456216"/>
    </reaction>
</comment>
<dbReference type="PRINTS" id="PR00120">
    <property type="entry name" value="HATPASE"/>
</dbReference>
<dbReference type="SUPFAM" id="SSF81653">
    <property type="entry name" value="Calcium ATPase, transduction domain A"/>
    <property type="match status" value="1"/>
</dbReference>
<dbReference type="PANTHER" id="PTHR42861">
    <property type="entry name" value="CALCIUM-TRANSPORTING ATPASE"/>
    <property type="match status" value="1"/>
</dbReference>
<feature type="transmembrane region" description="Helical" evidence="9">
    <location>
        <begin position="772"/>
        <end position="794"/>
    </location>
</feature>
<dbReference type="Gene3D" id="3.40.1110.10">
    <property type="entry name" value="Calcium-transporting ATPase, cytoplasmic domain N"/>
    <property type="match status" value="1"/>
</dbReference>
<keyword evidence="5" id="KW-1278">Translocase</keyword>
<dbReference type="SUPFAM" id="SSF56784">
    <property type="entry name" value="HAD-like"/>
    <property type="match status" value="1"/>
</dbReference>
<evidence type="ECO:0000313" key="11">
    <source>
        <dbReference type="EMBL" id="ARU53309.1"/>
    </source>
</evidence>
<dbReference type="Gene3D" id="2.70.150.10">
    <property type="entry name" value="Calcium-transporting ATPase, cytoplasmic transduction domain A"/>
    <property type="match status" value="1"/>
</dbReference>
<accession>A0A1Y0HZ79</accession>
<dbReference type="AlphaFoldDB" id="A0A1Y0HZ79"/>
<keyword evidence="7 9" id="KW-0472">Membrane</keyword>
<feature type="domain" description="Cation-transporting P-type ATPase N-terminal" evidence="10">
    <location>
        <begin position="17"/>
        <end position="91"/>
    </location>
</feature>
<sequence length="919" mass="95942">MTAAQIPRQQVPPATGPWHTASTEAVCAALDVDPAVGLTTAQVGERRARYGPNALAEERKEKPWQAFLRQYRDLMQLVLVGAAVVSIIALGDVTTGVVVLGLTVLNALMGLHQEGKAAQSVAALQQMLVMTATVRRDGRQEQVPAEELVPGDVVGFEAGSKIPADGRLLVAASLEIEEAGLTGESTPVAKGVETVVADDAPLGDRTDMAYMNSQVTRGRGEMVVTATGMTTEVGRISGMLSGVEQDKTPLTRQLDRITVIITVMAAIALVVVVVLGLVRGEDFDSLFVVGISLAIAAIPTGLPAVVTMLLSLGTRRLAEEGAIVKRLKSVETLGSTSAICSDKTGTLTLNQMTARRLVLAGRRFSVDGEGYSTTGRILAAAGSTDVPLEPVALPLALASDAVVRDGECIGDPTEGAVVVLAAKAGLDVEETRAEHPRVAEVPFDAAYKFMATFHDIDGVLTCFVKGAPDVLLARSSRYLTADGGTAPLDDDARARVVAENDALAGEGMRVLAVARRTVGGDELSGELLDAVRDLELVALVGIVDPPRREARDAIAECRDAGIRVRMITGDHVTTAAAIAGQLGIEGRALTGAEFAAMSDAQLEAEVGEIGVVARVAPEDKVRLVDVLKRTGDVVAMTGDGVNDAPALTRADIGVAMGITGTEVTKDAAEMILTDDNFATIVAAVEGGRGLYDNLMKYIRFQMVVLVGFILTFVGAGIFTVAGGTPLTPLQILWVNFAIDVLLAIGLGFDAATPGLMRRRPRPPTEPVIGRGLGVRLAVGGVLIAVGSLVAVAWGEADADLAVATTMGLTAMSLLHVVAALEWRDPRASILSFETLANGRFVVLLLASLGLTFLVTTLDGLQRIFGTVDLDGGQWGVCALVALAFLVLAELGKLVLRQVDRHRTTPADAGAPARVSPAQV</sequence>
<keyword evidence="2 9" id="KW-0812">Transmembrane</keyword>
<evidence type="ECO:0000256" key="9">
    <source>
        <dbReference type="SAM" id="Phobius"/>
    </source>
</evidence>
<keyword evidence="3" id="KW-0547">Nucleotide-binding</keyword>
<dbReference type="SFLD" id="SFLDF00027">
    <property type="entry name" value="p-type_atpase"/>
    <property type="match status" value="1"/>
</dbReference>
<dbReference type="SFLD" id="SFLDG00002">
    <property type="entry name" value="C1.7:_P-type_atpase_like"/>
    <property type="match status" value="1"/>
</dbReference>
<dbReference type="PRINTS" id="PR00119">
    <property type="entry name" value="CATATPASE"/>
</dbReference>
<dbReference type="Pfam" id="PF00122">
    <property type="entry name" value="E1-E2_ATPase"/>
    <property type="match status" value="1"/>
</dbReference>
<proteinExistence type="predicted"/>
<protein>
    <submittedName>
        <fullName evidence="11">ATPase</fullName>
    </submittedName>
</protein>
<name>A0A1Y0HZ79_CELCE</name>
<dbReference type="InterPro" id="IPR006068">
    <property type="entry name" value="ATPase_P-typ_cation-transptr_C"/>
</dbReference>
<evidence type="ECO:0000256" key="8">
    <source>
        <dbReference type="ARBA" id="ARBA00049360"/>
    </source>
</evidence>
<feature type="transmembrane region" description="Helical" evidence="9">
    <location>
        <begin position="703"/>
        <end position="724"/>
    </location>
</feature>
<evidence type="ECO:0000256" key="1">
    <source>
        <dbReference type="ARBA" id="ARBA00004651"/>
    </source>
</evidence>
<reference evidence="11 12" key="1">
    <citation type="submission" date="2017-05" db="EMBL/GenBank/DDBJ databases">
        <authorList>
            <person name="Song R."/>
            <person name="Chenine A.L."/>
            <person name="Ruprecht R.M."/>
        </authorList>
    </citation>
    <scope>NUCLEOTIDE SEQUENCE [LARGE SCALE GENOMIC DNA]</scope>
    <source>
        <strain evidence="11 12">PSBB019</strain>
    </source>
</reference>
<dbReference type="InterPro" id="IPR059000">
    <property type="entry name" value="ATPase_P-type_domA"/>
</dbReference>
<feature type="transmembrane region" description="Helical" evidence="9">
    <location>
        <begin position="257"/>
        <end position="280"/>
    </location>
</feature>
<keyword evidence="6 9" id="KW-1133">Transmembrane helix</keyword>
<dbReference type="InterPro" id="IPR023298">
    <property type="entry name" value="ATPase_P-typ_TM_dom_sf"/>
</dbReference>
<dbReference type="InterPro" id="IPR001757">
    <property type="entry name" value="P_typ_ATPase"/>
</dbReference>
<dbReference type="PROSITE" id="PS00154">
    <property type="entry name" value="ATPASE_E1_E2"/>
    <property type="match status" value="1"/>
</dbReference>
<evidence type="ECO:0000256" key="5">
    <source>
        <dbReference type="ARBA" id="ARBA00022967"/>
    </source>
</evidence>
<evidence type="ECO:0000313" key="12">
    <source>
        <dbReference type="Proteomes" id="UP000196228"/>
    </source>
</evidence>
<dbReference type="InterPro" id="IPR044492">
    <property type="entry name" value="P_typ_ATPase_HD_dom"/>
</dbReference>
<dbReference type="SFLD" id="SFLDS00003">
    <property type="entry name" value="Haloacid_Dehalogenase"/>
    <property type="match status" value="1"/>
</dbReference>
<dbReference type="RefSeq" id="WP_087472224.1">
    <property type="nucleotide sequence ID" value="NZ_CP021383.1"/>
</dbReference>
<comment type="subcellular location">
    <subcellularLocation>
        <location evidence="1">Cell membrane</location>
        <topology evidence="1">Multi-pass membrane protein</topology>
    </subcellularLocation>
</comment>
<dbReference type="InterPro" id="IPR023299">
    <property type="entry name" value="ATPase_P-typ_cyto_dom_N"/>
</dbReference>
<evidence type="ECO:0000256" key="4">
    <source>
        <dbReference type="ARBA" id="ARBA00022840"/>
    </source>
</evidence>
<dbReference type="Pfam" id="PF00689">
    <property type="entry name" value="Cation_ATPase_C"/>
    <property type="match status" value="1"/>
</dbReference>
<evidence type="ECO:0000256" key="2">
    <source>
        <dbReference type="ARBA" id="ARBA00022692"/>
    </source>
</evidence>
<dbReference type="OrthoDB" id="9814270at2"/>
<evidence type="ECO:0000256" key="7">
    <source>
        <dbReference type="ARBA" id="ARBA00023136"/>
    </source>
</evidence>
<organism evidence="11 12">
    <name type="scientific">Cellulosimicrobium cellulans</name>
    <name type="common">Arthrobacter luteus</name>
    <dbReference type="NCBI Taxonomy" id="1710"/>
    <lineage>
        <taxon>Bacteria</taxon>
        <taxon>Bacillati</taxon>
        <taxon>Actinomycetota</taxon>
        <taxon>Actinomycetes</taxon>
        <taxon>Micrococcales</taxon>
        <taxon>Promicromonosporaceae</taxon>
        <taxon>Cellulosimicrobium</taxon>
    </lineage>
</organism>
<dbReference type="NCBIfam" id="TIGR01494">
    <property type="entry name" value="ATPase_P-type"/>
    <property type="match status" value="2"/>
</dbReference>
<dbReference type="SUPFAM" id="SSF81665">
    <property type="entry name" value="Calcium ATPase, transmembrane domain M"/>
    <property type="match status" value="1"/>
</dbReference>
<evidence type="ECO:0000256" key="3">
    <source>
        <dbReference type="ARBA" id="ARBA00022741"/>
    </source>
</evidence>
<feature type="transmembrane region" description="Helical" evidence="9">
    <location>
        <begin position="730"/>
        <end position="751"/>
    </location>
</feature>
<feature type="transmembrane region" description="Helical" evidence="9">
    <location>
        <begin position="77"/>
        <end position="105"/>
    </location>
</feature>
<feature type="transmembrane region" description="Helical" evidence="9">
    <location>
        <begin position="800"/>
        <end position="820"/>
    </location>
</feature>
<dbReference type="GO" id="GO:0005886">
    <property type="term" value="C:plasma membrane"/>
    <property type="evidence" value="ECO:0007669"/>
    <property type="project" value="UniProtKB-SubCell"/>
</dbReference>
<evidence type="ECO:0000256" key="6">
    <source>
        <dbReference type="ARBA" id="ARBA00022989"/>
    </source>
</evidence>
<keyword evidence="4" id="KW-0067">ATP-binding</keyword>
<dbReference type="SMART" id="SM00831">
    <property type="entry name" value="Cation_ATPase_N"/>
    <property type="match status" value="1"/>
</dbReference>
<dbReference type="InterPro" id="IPR018303">
    <property type="entry name" value="ATPase_P-typ_P_site"/>
</dbReference>
<dbReference type="Gene3D" id="3.40.50.1000">
    <property type="entry name" value="HAD superfamily/HAD-like"/>
    <property type="match status" value="1"/>
</dbReference>
<dbReference type="InterPro" id="IPR036412">
    <property type="entry name" value="HAD-like_sf"/>
</dbReference>
<feature type="transmembrane region" description="Helical" evidence="9">
    <location>
        <begin position="286"/>
        <end position="310"/>
    </location>
</feature>
<dbReference type="KEGG" id="cceu:CBR64_19615"/>
<feature type="transmembrane region" description="Helical" evidence="9">
    <location>
        <begin position="840"/>
        <end position="860"/>
    </location>
</feature>
<dbReference type="Proteomes" id="UP000196228">
    <property type="component" value="Chromosome"/>
</dbReference>
<dbReference type="Gene3D" id="1.20.1110.10">
    <property type="entry name" value="Calcium-transporting ATPase, transmembrane domain"/>
    <property type="match status" value="1"/>
</dbReference>
<dbReference type="Pfam" id="PF00690">
    <property type="entry name" value="Cation_ATPase_N"/>
    <property type="match status" value="1"/>
</dbReference>